<name>A0A840FTY5_9BURK</name>
<protein>
    <submittedName>
        <fullName evidence="1">Uncharacterized protein</fullName>
    </submittedName>
</protein>
<dbReference type="Proteomes" id="UP000524450">
    <property type="component" value="Unassembled WGS sequence"/>
</dbReference>
<gene>
    <name evidence="1" type="ORF">GGD71_006436</name>
</gene>
<reference evidence="1 2" key="1">
    <citation type="submission" date="2020-08" db="EMBL/GenBank/DDBJ databases">
        <title>Genomic Encyclopedia of Type Strains, Phase IV (KMG-V): Genome sequencing to study the core and pangenomes of soil and plant-associated prokaryotes.</title>
        <authorList>
            <person name="Whitman W."/>
        </authorList>
    </citation>
    <scope>NUCLEOTIDE SEQUENCE [LARGE SCALE GENOMIC DNA]</scope>
    <source>
        <strain evidence="1 2">34/80</strain>
    </source>
</reference>
<accession>A0A840FTY5</accession>
<dbReference type="EMBL" id="JACIFZ010000013">
    <property type="protein sequence ID" value="MBB4225623.1"/>
    <property type="molecule type" value="Genomic_DNA"/>
</dbReference>
<proteinExistence type="predicted"/>
<evidence type="ECO:0000313" key="2">
    <source>
        <dbReference type="Proteomes" id="UP000524450"/>
    </source>
</evidence>
<evidence type="ECO:0000313" key="1">
    <source>
        <dbReference type="EMBL" id="MBB4225623.1"/>
    </source>
</evidence>
<dbReference type="AlphaFoldDB" id="A0A840FTY5"/>
<sequence length="208" mass="23004">MQHRLQRNLACRYSPARAQDLDSVCDLHRAQAGGRRFGIALVEGERFLASRILQRRVEMVFLDDSSGFAFSCGDAKISMGTGSWGARLSQIARVTGSIYIVTGRLLDPDYVSRILGKRPHKISIIANASARKEASVIKRSFPDVRLALHGGCNAKVVLVEPDTVWVSSADFGRPAMVESTVGLHSSRVFNRAVESFFRKLWSQSLEIP</sequence>
<organism evidence="1 2">
    <name type="scientific">Variovorax guangxiensis</name>
    <dbReference type="NCBI Taxonomy" id="1775474"/>
    <lineage>
        <taxon>Bacteria</taxon>
        <taxon>Pseudomonadati</taxon>
        <taxon>Pseudomonadota</taxon>
        <taxon>Betaproteobacteria</taxon>
        <taxon>Burkholderiales</taxon>
        <taxon>Comamonadaceae</taxon>
        <taxon>Variovorax</taxon>
    </lineage>
</organism>
<comment type="caution">
    <text evidence="1">The sequence shown here is derived from an EMBL/GenBank/DDBJ whole genome shotgun (WGS) entry which is preliminary data.</text>
</comment>